<dbReference type="PRINTS" id="PR00296">
    <property type="entry name" value="CYCLINKINASE"/>
</dbReference>
<comment type="function">
    <text evidence="4">Binds to the catalytic subunit of the cyclin dependent kinases and is essential for their biological function.</text>
</comment>
<evidence type="ECO:0000256" key="4">
    <source>
        <dbReference type="RuleBase" id="RU311113"/>
    </source>
</evidence>
<name>A0A139ADT0_GONPJ</name>
<feature type="compositionally biased region" description="Basic and acidic residues" evidence="5">
    <location>
        <begin position="1"/>
        <end position="20"/>
    </location>
</feature>
<dbReference type="Pfam" id="PF01111">
    <property type="entry name" value="CKS"/>
    <property type="match status" value="1"/>
</dbReference>
<dbReference type="Gene3D" id="3.30.170.10">
    <property type="entry name" value="Cyclin-dependent kinase, regulatory subunit"/>
    <property type="match status" value="1"/>
</dbReference>
<evidence type="ECO:0000313" key="7">
    <source>
        <dbReference type="Proteomes" id="UP000070544"/>
    </source>
</evidence>
<reference evidence="6 7" key="1">
    <citation type="journal article" date="2015" name="Genome Biol. Evol.">
        <title>Phylogenomic analyses indicate that early fungi evolved digesting cell walls of algal ancestors of land plants.</title>
        <authorList>
            <person name="Chang Y."/>
            <person name="Wang S."/>
            <person name="Sekimoto S."/>
            <person name="Aerts A.L."/>
            <person name="Choi C."/>
            <person name="Clum A."/>
            <person name="LaButti K.M."/>
            <person name="Lindquist E.A."/>
            <person name="Yee Ngan C."/>
            <person name="Ohm R.A."/>
            <person name="Salamov A.A."/>
            <person name="Grigoriev I.V."/>
            <person name="Spatafora J.W."/>
            <person name="Berbee M.L."/>
        </authorList>
    </citation>
    <scope>NUCLEOTIDE SEQUENCE [LARGE SCALE GENOMIC DNA]</scope>
    <source>
        <strain evidence="6 7">JEL478</strain>
    </source>
</reference>
<evidence type="ECO:0000256" key="3">
    <source>
        <dbReference type="ARBA" id="ARBA00023306"/>
    </source>
</evidence>
<feature type="region of interest" description="Disordered" evidence="5">
    <location>
        <begin position="1"/>
        <end position="68"/>
    </location>
</feature>
<dbReference type="SMART" id="SM01084">
    <property type="entry name" value="CKS"/>
    <property type="match status" value="1"/>
</dbReference>
<dbReference type="InterPro" id="IPR000789">
    <property type="entry name" value="Cyclin-dep_kinase_reg-sub"/>
</dbReference>
<keyword evidence="7" id="KW-1185">Reference proteome</keyword>
<dbReference type="GO" id="GO:0051301">
    <property type="term" value="P:cell division"/>
    <property type="evidence" value="ECO:0007669"/>
    <property type="project" value="UniProtKB-UniRule"/>
</dbReference>
<dbReference type="SUPFAM" id="SSF55637">
    <property type="entry name" value="Cell cycle regulatory proteins"/>
    <property type="match status" value="1"/>
</dbReference>
<evidence type="ECO:0000313" key="6">
    <source>
        <dbReference type="EMBL" id="KXS14573.1"/>
    </source>
</evidence>
<comment type="similarity">
    <text evidence="1 4">Belongs to the CKS family.</text>
</comment>
<dbReference type="Proteomes" id="UP000070544">
    <property type="component" value="Unassembled WGS sequence"/>
</dbReference>
<dbReference type="GO" id="GO:0016538">
    <property type="term" value="F:cyclin-dependent protein serine/threonine kinase regulator activity"/>
    <property type="evidence" value="ECO:0007669"/>
    <property type="project" value="InterPro"/>
</dbReference>
<keyword evidence="2 4" id="KW-0132">Cell division</keyword>
<protein>
    <recommendedName>
        <fullName evidence="4">Cyclin-dependent kinases regulatory subunit</fullName>
    </recommendedName>
</protein>
<organism evidence="6 7">
    <name type="scientific">Gonapodya prolifera (strain JEL478)</name>
    <name type="common">Monoblepharis prolifera</name>
    <dbReference type="NCBI Taxonomy" id="1344416"/>
    <lineage>
        <taxon>Eukaryota</taxon>
        <taxon>Fungi</taxon>
        <taxon>Fungi incertae sedis</taxon>
        <taxon>Chytridiomycota</taxon>
        <taxon>Chytridiomycota incertae sedis</taxon>
        <taxon>Monoblepharidomycetes</taxon>
        <taxon>Monoblepharidales</taxon>
        <taxon>Gonapodyaceae</taxon>
        <taxon>Gonapodya</taxon>
    </lineage>
</organism>
<evidence type="ECO:0000256" key="2">
    <source>
        <dbReference type="ARBA" id="ARBA00022618"/>
    </source>
</evidence>
<dbReference type="PANTHER" id="PTHR23415">
    <property type="entry name" value="CYCLIN-DEPENDENT KINASES REGULATORY SUBUNIT/60S RIBOSOME SUBUNIT BIOGENESIS PROTEIN NIP7"/>
    <property type="match status" value="1"/>
</dbReference>
<accession>A0A139ADT0</accession>
<evidence type="ECO:0000256" key="5">
    <source>
        <dbReference type="SAM" id="MobiDB-lite"/>
    </source>
</evidence>
<sequence length="364" mass="42110">MADPVRDDTDNRNFDVVRSRDGKKRRMETSLGSDRGAGSVPSRRTTETCEDSFNPFNPPPKEQTLSRHDTGKIEKALPLQPLPFIYEPPVELPDPFEEYDSNTQMTISKLKESIFYADKYADDVHEYRHVILPKRLCQYIPDRFRNRLLNESEWRALGIQQSPGWEHYLLHGPEPHIYLFRREKDFQLKYVPVLAVEVEDNVVEGEPEWEEWDRLAEAQKSLELHEGLDCSVEAPLNPRTNSDEKIDFFGVESHNHHSDSTHDPSTFPIHSHGYESRFLEHRDPEGYDDDTADERSVAATEDTDVGGLTYGIPKKLRPSRRAAQVAAEQITVPNWTEWRAKANPLDEFLKHSVPPKQFESYINT</sequence>
<dbReference type="EMBL" id="KQ965768">
    <property type="protein sequence ID" value="KXS14573.1"/>
    <property type="molecule type" value="Genomic_DNA"/>
</dbReference>
<dbReference type="InterPro" id="IPR036858">
    <property type="entry name" value="Cyclin-dep_kinase_reg-sub_sf"/>
</dbReference>
<proteinExistence type="inferred from homology"/>
<keyword evidence="3 4" id="KW-0131">Cell cycle</keyword>
<dbReference type="OrthoDB" id="440676at2759"/>
<evidence type="ECO:0000256" key="1">
    <source>
        <dbReference type="ARBA" id="ARBA00007782"/>
    </source>
</evidence>
<dbReference type="STRING" id="1344416.A0A139ADT0"/>
<dbReference type="AlphaFoldDB" id="A0A139ADT0"/>
<gene>
    <name evidence="6" type="ORF">M427DRAFT_33024</name>
</gene>